<keyword evidence="3 5" id="KW-0147">Chitin-binding</keyword>
<keyword evidence="4" id="KW-0843">Virulence</keyword>
<evidence type="ECO:0000313" key="10">
    <source>
        <dbReference type="Proteomes" id="UP000002035"/>
    </source>
</evidence>
<dbReference type="AlphaFoldDB" id="C5FVC6"/>
<dbReference type="SMART" id="SM00636">
    <property type="entry name" value="Glyco_18"/>
    <property type="match status" value="1"/>
</dbReference>
<keyword evidence="5" id="KW-1015">Disulfide bond</keyword>
<feature type="disulfide bond" evidence="5">
    <location>
        <begin position="89"/>
        <end position="103"/>
    </location>
</feature>
<accession>C5FVC6</accession>
<dbReference type="EMBL" id="DS995706">
    <property type="protein sequence ID" value="EEQ33860.1"/>
    <property type="molecule type" value="Genomic_DNA"/>
</dbReference>
<dbReference type="InterPro" id="IPR017853">
    <property type="entry name" value="GH"/>
</dbReference>
<feature type="domain" description="Chitin-binding type-1" evidence="7">
    <location>
        <begin position="75"/>
        <end position="136"/>
    </location>
</feature>
<dbReference type="PANTHER" id="PTHR11177:SF333">
    <property type="entry name" value="CHITINASE"/>
    <property type="match status" value="1"/>
</dbReference>
<organism evidence="9 10">
    <name type="scientific">Arthroderma otae (strain ATCC MYA-4605 / CBS 113480)</name>
    <name type="common">Microsporum canis</name>
    <dbReference type="NCBI Taxonomy" id="554155"/>
    <lineage>
        <taxon>Eukaryota</taxon>
        <taxon>Fungi</taxon>
        <taxon>Dikarya</taxon>
        <taxon>Ascomycota</taxon>
        <taxon>Pezizomycotina</taxon>
        <taxon>Eurotiomycetes</taxon>
        <taxon>Eurotiomycetidae</taxon>
        <taxon>Onygenales</taxon>
        <taxon>Arthrodermataceae</taxon>
        <taxon>Microsporum</taxon>
    </lineage>
</organism>
<dbReference type="Gene3D" id="3.10.50.10">
    <property type="match status" value="1"/>
</dbReference>
<feature type="chain" id="PRO_5002949697" description="chitinase" evidence="6">
    <location>
        <begin position="26"/>
        <end position="704"/>
    </location>
</feature>
<feature type="signal peptide" evidence="6">
    <location>
        <begin position="1"/>
        <end position="25"/>
    </location>
</feature>
<dbReference type="SUPFAM" id="SSF54556">
    <property type="entry name" value="Chitinase insertion domain"/>
    <property type="match status" value="1"/>
</dbReference>
<comment type="caution">
    <text evidence="5">Lacks conserved residue(s) required for the propagation of feature annotation.</text>
</comment>
<evidence type="ECO:0000256" key="6">
    <source>
        <dbReference type="SAM" id="SignalP"/>
    </source>
</evidence>
<dbReference type="PROSITE" id="PS51910">
    <property type="entry name" value="GH18_2"/>
    <property type="match status" value="1"/>
</dbReference>
<keyword evidence="6" id="KW-0732">Signal</keyword>
<dbReference type="InterPro" id="IPR029070">
    <property type="entry name" value="Chitinase_insertion_sf"/>
</dbReference>
<dbReference type="InterPro" id="IPR001223">
    <property type="entry name" value="Glyco_hydro18_cat"/>
</dbReference>
<dbReference type="GO" id="GO:0008843">
    <property type="term" value="F:endochitinase activity"/>
    <property type="evidence" value="ECO:0007669"/>
    <property type="project" value="UniProtKB-EC"/>
</dbReference>
<dbReference type="InterPro" id="IPR036861">
    <property type="entry name" value="Endochitinase-like_sf"/>
</dbReference>
<evidence type="ECO:0000256" key="1">
    <source>
        <dbReference type="ARBA" id="ARBA00008682"/>
    </source>
</evidence>
<dbReference type="GO" id="GO:0008061">
    <property type="term" value="F:chitin binding"/>
    <property type="evidence" value="ECO:0007669"/>
    <property type="project" value="UniProtKB-UniRule"/>
</dbReference>
<reference evidence="10" key="1">
    <citation type="journal article" date="2012" name="MBio">
        <title>Comparative genome analysis of Trichophyton rubrum and related dermatophytes reveals candidate genes involved in infection.</title>
        <authorList>
            <person name="Martinez D.A."/>
            <person name="Oliver B.G."/>
            <person name="Graeser Y."/>
            <person name="Goldberg J.M."/>
            <person name="Li W."/>
            <person name="Martinez-Rossi N.M."/>
            <person name="Monod M."/>
            <person name="Shelest E."/>
            <person name="Barton R.C."/>
            <person name="Birch E."/>
            <person name="Brakhage A.A."/>
            <person name="Chen Z."/>
            <person name="Gurr S.J."/>
            <person name="Heiman D."/>
            <person name="Heitman J."/>
            <person name="Kosti I."/>
            <person name="Rossi A."/>
            <person name="Saif S."/>
            <person name="Samalova M."/>
            <person name="Saunders C.W."/>
            <person name="Shea T."/>
            <person name="Summerbell R.C."/>
            <person name="Xu J."/>
            <person name="Young S."/>
            <person name="Zeng Q."/>
            <person name="Birren B.W."/>
            <person name="Cuomo C.A."/>
            <person name="White T.C."/>
        </authorList>
    </citation>
    <scope>NUCLEOTIDE SEQUENCE [LARGE SCALE GENOMIC DNA]</scope>
    <source>
        <strain evidence="10">ATCC MYA-4605 / CBS 113480</strain>
    </source>
</reference>
<dbReference type="InterPro" id="IPR011583">
    <property type="entry name" value="Chitinase_II/V-like_cat"/>
</dbReference>
<protein>
    <recommendedName>
        <fullName evidence="2">chitinase</fullName>
        <ecNumber evidence="2">3.2.1.14</ecNumber>
    </recommendedName>
</protein>
<dbReference type="HOGENOM" id="CLU_002833_2_2_1"/>
<evidence type="ECO:0000256" key="3">
    <source>
        <dbReference type="ARBA" id="ARBA00022669"/>
    </source>
</evidence>
<dbReference type="EC" id="3.2.1.14" evidence="2"/>
<dbReference type="Gene3D" id="3.30.60.10">
    <property type="entry name" value="Endochitinase-like"/>
    <property type="match status" value="2"/>
</dbReference>
<dbReference type="SUPFAM" id="SSF57016">
    <property type="entry name" value="Plant lectins/antimicrobial peptides"/>
    <property type="match status" value="1"/>
</dbReference>
<proteinExistence type="inferred from homology"/>
<comment type="similarity">
    <text evidence="1">Belongs to the glycosyl hydrolase 18 family. Chitinase class V subfamily.</text>
</comment>
<dbReference type="Pfam" id="PF00704">
    <property type="entry name" value="Glyco_hydro_18"/>
    <property type="match status" value="1"/>
</dbReference>
<dbReference type="STRING" id="554155.C5FVC6"/>
<dbReference type="GeneID" id="9227113"/>
<feature type="domain" description="GH18" evidence="8">
    <location>
        <begin position="179"/>
        <end position="571"/>
    </location>
</feature>
<dbReference type="VEuPathDB" id="FungiDB:MCYG_06679"/>
<name>C5FVC6_ARTOC</name>
<gene>
    <name evidence="9" type="ORF">MCYG_06679</name>
</gene>
<dbReference type="InterPro" id="IPR050314">
    <property type="entry name" value="Glycosyl_Hydrlase_18"/>
</dbReference>
<evidence type="ECO:0000259" key="8">
    <source>
        <dbReference type="PROSITE" id="PS51910"/>
    </source>
</evidence>
<feature type="disulfide bond" evidence="5">
    <location>
        <begin position="84"/>
        <end position="96"/>
    </location>
</feature>
<evidence type="ECO:0000259" key="7">
    <source>
        <dbReference type="PROSITE" id="PS50941"/>
    </source>
</evidence>
<evidence type="ECO:0000256" key="2">
    <source>
        <dbReference type="ARBA" id="ARBA00012729"/>
    </source>
</evidence>
<keyword evidence="10" id="KW-1185">Reference proteome</keyword>
<evidence type="ECO:0000313" key="9">
    <source>
        <dbReference type="EMBL" id="EEQ33860.1"/>
    </source>
</evidence>
<dbReference type="SMART" id="SM00270">
    <property type="entry name" value="ChtBD1"/>
    <property type="match status" value="2"/>
</dbReference>
<dbReference type="eggNOG" id="KOG2806">
    <property type="taxonomic scope" value="Eukaryota"/>
</dbReference>
<dbReference type="InterPro" id="IPR001002">
    <property type="entry name" value="Chitin-bd_1"/>
</dbReference>
<dbReference type="OrthoDB" id="73875at2759"/>
<dbReference type="SUPFAM" id="SSF51445">
    <property type="entry name" value="(Trans)glycosidases"/>
    <property type="match status" value="1"/>
</dbReference>
<dbReference type="Proteomes" id="UP000002035">
    <property type="component" value="Unassembled WGS sequence"/>
</dbReference>
<evidence type="ECO:0000256" key="5">
    <source>
        <dbReference type="PROSITE-ProRule" id="PRU00261"/>
    </source>
</evidence>
<dbReference type="OMA" id="CASGTAM"/>
<sequence length="704" mass="78515">MVFHHRVAWAARLWLIAALIWLVESQTLNETLYRPRFTPPSNSTPRFIKDADMSFAGHSIFSYFRKFTAVDELPLGTCAPGTPCINGACCSKKGRCGYSPEYCGKDNCISYVNPKKYLNNILMIIRNCDTKAECGQYGVEGENKCPLNACCSQFGLCGSTSRKNNSTSKLYYYSLFTDTGFLTYFTVFCGTGCQPGYGGCGDVPRPSCAGGASASLRRVAYYQSCLTGITHLNFGMGRAISFMLLNPITFEITPMTNTSSELIPRVIALKKKYPGLQVWAAIGGWSFNDEANSQNTCRAFRNMVGKIENRTKFISALLRFMRTYGFDGADLDWEYLGAEDRGAKTEDTSNLVLLLKEMRTAFQGQYGLSATLPTNFWYLRWFDISKMQHYLDWFSIKTSDIHGVSDAYRKPSGPFVRPHTNLTEIGEGLDLLWRAGVEPSKVTLGLGWYGRSYTLEDVSCSRPGCRFAQGGTPGRCTASPGILSNAEIMEIIDEHNLTPIYDKEAGVNWITWDKTQWVSYDNEITFAQKINYANSLCLGGTMIWAIDFDDLAGTTNSYTIGSRFVKYITGGVSFGGGYDSWSDETIGSDWNFLTDCSIGMEAEVRHSAYVADSCYTSLCGEGCAEGYSAFAYMRGQVDGIRFNTSCADRDTVQSLCCVSVSHFLFGIYISIPWNKLIRLIHFTGRQSGRFLNSPPKRPIFWMDK</sequence>
<dbReference type="PROSITE" id="PS50941">
    <property type="entry name" value="CHIT_BIND_I_2"/>
    <property type="match status" value="1"/>
</dbReference>
<dbReference type="GO" id="GO:0005975">
    <property type="term" value="P:carbohydrate metabolic process"/>
    <property type="evidence" value="ECO:0007669"/>
    <property type="project" value="InterPro"/>
</dbReference>
<dbReference type="PROSITE" id="PS00026">
    <property type="entry name" value="CHIT_BIND_I_1"/>
    <property type="match status" value="1"/>
</dbReference>
<dbReference type="InterPro" id="IPR018371">
    <property type="entry name" value="Chitin-binding_1_CS"/>
</dbReference>
<dbReference type="PANTHER" id="PTHR11177">
    <property type="entry name" value="CHITINASE"/>
    <property type="match status" value="1"/>
</dbReference>
<dbReference type="RefSeq" id="XP_002844715.1">
    <property type="nucleotide sequence ID" value="XM_002844669.1"/>
</dbReference>
<dbReference type="Gene3D" id="3.20.20.80">
    <property type="entry name" value="Glycosidases"/>
    <property type="match status" value="1"/>
</dbReference>
<evidence type="ECO:0000256" key="4">
    <source>
        <dbReference type="ARBA" id="ARBA00023026"/>
    </source>
</evidence>